<evidence type="ECO:0000313" key="1">
    <source>
        <dbReference type="EMBL" id="KAJ6039193.1"/>
    </source>
</evidence>
<gene>
    <name evidence="1" type="ORF">N7460_007225</name>
</gene>
<reference evidence="1" key="1">
    <citation type="journal article" date="2023" name="IMA Fungus">
        <title>Comparative genomic study of the Penicillium genus elucidates a diverse pangenome and 15 lateral gene transfer events.</title>
        <authorList>
            <person name="Petersen C."/>
            <person name="Sorensen T."/>
            <person name="Nielsen M.R."/>
            <person name="Sondergaard T.E."/>
            <person name="Sorensen J.L."/>
            <person name="Fitzpatrick D.A."/>
            <person name="Frisvad J.C."/>
            <person name="Nielsen K.L."/>
        </authorList>
    </citation>
    <scope>NUCLEOTIDE SEQUENCE</scope>
    <source>
        <strain evidence="1">IBT 15450</strain>
    </source>
</reference>
<evidence type="ECO:0000313" key="2">
    <source>
        <dbReference type="Proteomes" id="UP001219568"/>
    </source>
</evidence>
<proteinExistence type="predicted"/>
<accession>A0AAD6IAX3</accession>
<dbReference type="AlphaFoldDB" id="A0AAD6IAX3"/>
<dbReference type="Proteomes" id="UP001219568">
    <property type="component" value="Unassembled WGS sequence"/>
</dbReference>
<keyword evidence="2" id="KW-1185">Reference proteome</keyword>
<dbReference type="EMBL" id="JAQJZL010000006">
    <property type="protein sequence ID" value="KAJ6039193.1"/>
    <property type="molecule type" value="Genomic_DNA"/>
</dbReference>
<sequence length="219" mass="24847">MGQYWQVVCPSRREYTTQSCGGKLSELLFSSWANILCDLIEHEWAGTRLICIGDCLNPDDLPATIQQDKLHLISAESDATSKLLRYDVVEEEFELWSYEEEGEAATLTAMEESVNPKIRLLRNLTTSQYVFEDKLPSGTTLGHIVLMRICWSSDSSTSIAGGGYLTKGEWAGHEFDIVGADMLENMDGEWEDVTEDIRDEIQVLWSSDFGDNWETEWRA</sequence>
<reference evidence="1" key="2">
    <citation type="submission" date="2023-01" db="EMBL/GenBank/DDBJ databases">
        <authorList>
            <person name="Petersen C."/>
        </authorList>
    </citation>
    <scope>NUCLEOTIDE SEQUENCE</scope>
    <source>
        <strain evidence="1">IBT 15450</strain>
    </source>
</reference>
<name>A0AAD6IAX3_PENCN</name>
<protein>
    <submittedName>
        <fullName evidence="1">Uncharacterized protein</fullName>
    </submittedName>
</protein>
<organism evidence="1 2">
    <name type="scientific">Penicillium canescens</name>
    <dbReference type="NCBI Taxonomy" id="5083"/>
    <lineage>
        <taxon>Eukaryota</taxon>
        <taxon>Fungi</taxon>
        <taxon>Dikarya</taxon>
        <taxon>Ascomycota</taxon>
        <taxon>Pezizomycotina</taxon>
        <taxon>Eurotiomycetes</taxon>
        <taxon>Eurotiomycetidae</taxon>
        <taxon>Eurotiales</taxon>
        <taxon>Aspergillaceae</taxon>
        <taxon>Penicillium</taxon>
    </lineage>
</organism>
<comment type="caution">
    <text evidence="1">The sequence shown here is derived from an EMBL/GenBank/DDBJ whole genome shotgun (WGS) entry which is preliminary data.</text>
</comment>